<organism evidence="6 7">
    <name type="scientific">Microbulbifer yueqingensis</name>
    <dbReference type="NCBI Taxonomy" id="658219"/>
    <lineage>
        <taxon>Bacteria</taxon>
        <taxon>Pseudomonadati</taxon>
        <taxon>Pseudomonadota</taxon>
        <taxon>Gammaproteobacteria</taxon>
        <taxon>Cellvibrionales</taxon>
        <taxon>Microbulbiferaceae</taxon>
        <taxon>Microbulbifer</taxon>
    </lineage>
</organism>
<evidence type="ECO:0000256" key="5">
    <source>
        <dbReference type="PIRSR" id="PIRSR016020-1"/>
    </source>
</evidence>
<dbReference type="Gene3D" id="2.70.98.10">
    <property type="match status" value="1"/>
</dbReference>
<evidence type="ECO:0000256" key="1">
    <source>
        <dbReference type="ARBA" id="ARBA00001096"/>
    </source>
</evidence>
<gene>
    <name evidence="6" type="ORF">SAMN05216212_1084</name>
</gene>
<comment type="catalytic activity">
    <reaction evidence="1">
        <text>alpha-D-glucose 6-phosphate = beta-D-glucose 6-phosphate</text>
        <dbReference type="Rhea" id="RHEA:16249"/>
        <dbReference type="ChEBI" id="CHEBI:58225"/>
        <dbReference type="ChEBI" id="CHEBI:58247"/>
        <dbReference type="EC" id="5.1.3.15"/>
    </reaction>
</comment>
<sequence>MSEQLQTGKITYTDSGALYNKPGLELVVVESERCRAVLALQGAQLLEFQARDRAPMLWLSPRAYFQEGVPIRGGIPLCMPWFGPGRESGLPKHGVARTRPWQLQSARECENGSVELVCTYNHTGDEMFTPFRCTVTMTLADTIALALELENTAGASAEFSWAWHTYFAVDDVRATRVLGLEKTDYLDNTRGLERGRQEGAVTFPGEVDRVYEDAGPAQRIDSASPVTTRSENCRSVITWNPGPQLAASMDDIGEHFGQFVCVEHGNAFANSWRLASGELAHARLELENG</sequence>
<dbReference type="CDD" id="cd09020">
    <property type="entry name" value="D-hex-6-P-epi_like"/>
    <property type="match status" value="1"/>
</dbReference>
<dbReference type="EMBL" id="FNFH01000002">
    <property type="protein sequence ID" value="SDJ89554.1"/>
    <property type="molecule type" value="Genomic_DNA"/>
</dbReference>
<dbReference type="Pfam" id="PF01263">
    <property type="entry name" value="Aldose_epim"/>
    <property type="match status" value="1"/>
</dbReference>
<evidence type="ECO:0000313" key="7">
    <source>
        <dbReference type="Proteomes" id="UP000199305"/>
    </source>
</evidence>
<dbReference type="STRING" id="658219.SAMN05216212_1084"/>
<dbReference type="GO" id="GO:0047938">
    <property type="term" value="F:glucose-6-phosphate 1-epimerase activity"/>
    <property type="evidence" value="ECO:0007669"/>
    <property type="project" value="UniProtKB-UniRule"/>
</dbReference>
<feature type="active site" evidence="5">
    <location>
        <position position="263"/>
    </location>
</feature>
<accession>A0A1G8XGX8</accession>
<evidence type="ECO:0000256" key="3">
    <source>
        <dbReference type="ARBA" id="ARBA00023235"/>
    </source>
</evidence>
<keyword evidence="3 4" id="KW-0413">Isomerase</keyword>
<evidence type="ECO:0000256" key="4">
    <source>
        <dbReference type="PIRNR" id="PIRNR016020"/>
    </source>
</evidence>
<name>A0A1G8XGX8_9GAMM</name>
<dbReference type="SUPFAM" id="SSF74650">
    <property type="entry name" value="Galactose mutarotase-like"/>
    <property type="match status" value="1"/>
</dbReference>
<dbReference type="Proteomes" id="UP000199305">
    <property type="component" value="Unassembled WGS sequence"/>
</dbReference>
<dbReference type="PANTHER" id="PTHR11122:SF13">
    <property type="entry name" value="GLUCOSE-6-PHOSPHATE 1-EPIMERASE"/>
    <property type="match status" value="1"/>
</dbReference>
<dbReference type="PANTHER" id="PTHR11122">
    <property type="entry name" value="APOSPORY-ASSOCIATED PROTEIN C-RELATED"/>
    <property type="match status" value="1"/>
</dbReference>
<comment type="similarity">
    <text evidence="2 4">Belongs to the glucose-6-phosphate 1-epimerase family.</text>
</comment>
<feature type="active site" evidence="5">
    <location>
        <position position="164"/>
    </location>
</feature>
<proteinExistence type="inferred from homology"/>
<dbReference type="RefSeq" id="WP_175453030.1">
    <property type="nucleotide sequence ID" value="NZ_FNFH01000002.1"/>
</dbReference>
<evidence type="ECO:0000313" key="6">
    <source>
        <dbReference type="EMBL" id="SDJ89554.1"/>
    </source>
</evidence>
<dbReference type="GO" id="GO:0005975">
    <property type="term" value="P:carbohydrate metabolic process"/>
    <property type="evidence" value="ECO:0007669"/>
    <property type="project" value="InterPro"/>
</dbReference>
<dbReference type="PIRSF" id="PIRSF016020">
    <property type="entry name" value="PHexose_mutarotase"/>
    <property type="match status" value="1"/>
</dbReference>
<keyword evidence="7" id="KW-1185">Reference proteome</keyword>
<protein>
    <recommendedName>
        <fullName evidence="4">Putative glucose-6-phosphate 1-epimerase</fullName>
        <ecNumber evidence="4">5.1.3.15</ecNumber>
    </recommendedName>
</protein>
<dbReference type="InterPro" id="IPR008183">
    <property type="entry name" value="Aldose_1/G6P_1-epimerase"/>
</dbReference>
<reference evidence="7" key="1">
    <citation type="submission" date="2016-10" db="EMBL/GenBank/DDBJ databases">
        <authorList>
            <person name="Varghese N."/>
            <person name="Submissions S."/>
        </authorList>
    </citation>
    <scope>NUCLEOTIDE SEQUENCE [LARGE SCALE GENOMIC DNA]</scope>
    <source>
        <strain evidence="7">CGMCC 1.10658</strain>
    </source>
</reference>
<dbReference type="GO" id="GO:0030246">
    <property type="term" value="F:carbohydrate binding"/>
    <property type="evidence" value="ECO:0007669"/>
    <property type="project" value="UniProtKB-UniRule"/>
</dbReference>
<dbReference type="EC" id="5.1.3.15" evidence="4"/>
<dbReference type="InterPro" id="IPR025532">
    <property type="entry name" value="G6P_1-epimerase"/>
</dbReference>
<evidence type="ECO:0000256" key="2">
    <source>
        <dbReference type="ARBA" id="ARBA00005866"/>
    </source>
</evidence>
<dbReference type="InterPro" id="IPR014718">
    <property type="entry name" value="GH-type_carb-bd"/>
</dbReference>
<dbReference type="InterPro" id="IPR011013">
    <property type="entry name" value="Gal_mutarotase_sf_dom"/>
</dbReference>
<dbReference type="AlphaFoldDB" id="A0A1G8XGX8"/>